<reference evidence="1" key="2">
    <citation type="journal article" date="2021" name="PeerJ">
        <title>Extensive microbial diversity within the chicken gut microbiome revealed by metagenomics and culture.</title>
        <authorList>
            <person name="Gilroy R."/>
            <person name="Ravi A."/>
            <person name="Getino M."/>
            <person name="Pursley I."/>
            <person name="Horton D.L."/>
            <person name="Alikhan N.F."/>
            <person name="Baker D."/>
            <person name="Gharbi K."/>
            <person name="Hall N."/>
            <person name="Watson M."/>
            <person name="Adriaenssens E.M."/>
            <person name="Foster-Nyarko E."/>
            <person name="Jarju S."/>
            <person name="Secka A."/>
            <person name="Antonio M."/>
            <person name="Oren A."/>
            <person name="Chaudhuri R.R."/>
            <person name="La Ragione R."/>
            <person name="Hildebrand F."/>
            <person name="Pallen M.J."/>
        </authorList>
    </citation>
    <scope>NUCLEOTIDE SEQUENCE</scope>
    <source>
        <strain evidence="1">ChiGjej1B1-22543</strain>
    </source>
</reference>
<dbReference type="NCBIfam" id="TIGR01668">
    <property type="entry name" value="YqeG_hyp_ppase"/>
    <property type="match status" value="1"/>
</dbReference>
<dbReference type="SUPFAM" id="SSF56784">
    <property type="entry name" value="HAD-like"/>
    <property type="match status" value="1"/>
</dbReference>
<evidence type="ECO:0000313" key="2">
    <source>
        <dbReference type="Proteomes" id="UP000824070"/>
    </source>
</evidence>
<dbReference type="Gene3D" id="3.40.50.1000">
    <property type="entry name" value="HAD superfamily/HAD-like"/>
    <property type="match status" value="1"/>
</dbReference>
<dbReference type="GO" id="GO:0008962">
    <property type="term" value="F:phosphatidylglycerophosphatase activity"/>
    <property type="evidence" value="ECO:0007669"/>
    <property type="project" value="InterPro"/>
</dbReference>
<dbReference type="InterPro" id="IPR010021">
    <property type="entry name" value="PGPP1/Gep4"/>
</dbReference>
<dbReference type="InterPro" id="IPR036412">
    <property type="entry name" value="HAD-like_sf"/>
</dbReference>
<comment type="caution">
    <text evidence="1">The sequence shown here is derived from an EMBL/GenBank/DDBJ whole genome shotgun (WGS) entry which is preliminary data.</text>
</comment>
<dbReference type="InterPro" id="IPR006549">
    <property type="entry name" value="HAD-SF_hydro_IIIA"/>
</dbReference>
<protein>
    <submittedName>
        <fullName evidence="1">YqeG family HAD IIIA-type phosphatase</fullName>
    </submittedName>
</protein>
<name>A0A9D1LPH9_9FIRM</name>
<gene>
    <name evidence="1" type="ORF">IAC52_04665</name>
</gene>
<reference evidence="1" key="1">
    <citation type="submission" date="2020-10" db="EMBL/GenBank/DDBJ databases">
        <authorList>
            <person name="Gilroy R."/>
        </authorList>
    </citation>
    <scope>NUCLEOTIDE SEQUENCE</scope>
    <source>
        <strain evidence="1">ChiGjej1B1-22543</strain>
    </source>
</reference>
<dbReference type="NCBIfam" id="TIGR01662">
    <property type="entry name" value="HAD-SF-IIIA"/>
    <property type="match status" value="1"/>
</dbReference>
<sequence>MWNRLVPFAHEESIFDLTPELLREAGVRYVLSDLDNTLSSYHEAEPSQKVKDYVASLSLAGIELLICSNNRGERVHRYAELLGVRAECFMLKPLSKGLKRVLADLSAQPGECLMVGDQITTDVIAANGAGIRAVLTDPLDPDNEPFTTRFNRLFDRRWRKKLSKKGLLKGLKEAI</sequence>
<proteinExistence type="predicted"/>
<dbReference type="EMBL" id="DVMV01000039">
    <property type="protein sequence ID" value="HIU45570.1"/>
    <property type="molecule type" value="Genomic_DNA"/>
</dbReference>
<evidence type="ECO:0000313" key="1">
    <source>
        <dbReference type="EMBL" id="HIU45570.1"/>
    </source>
</evidence>
<dbReference type="AlphaFoldDB" id="A0A9D1LPH9"/>
<dbReference type="Pfam" id="PF00702">
    <property type="entry name" value="Hydrolase"/>
    <property type="match status" value="1"/>
</dbReference>
<dbReference type="Proteomes" id="UP000824070">
    <property type="component" value="Unassembled WGS sequence"/>
</dbReference>
<organism evidence="1 2">
    <name type="scientific">Candidatus Alloenteromonas pullicola</name>
    <dbReference type="NCBI Taxonomy" id="2840784"/>
    <lineage>
        <taxon>Bacteria</taxon>
        <taxon>Bacillati</taxon>
        <taxon>Bacillota</taxon>
        <taxon>Bacillota incertae sedis</taxon>
        <taxon>Candidatus Alloenteromonas</taxon>
    </lineage>
</organism>
<accession>A0A9D1LPH9</accession>
<dbReference type="InterPro" id="IPR023214">
    <property type="entry name" value="HAD_sf"/>
</dbReference>